<reference evidence="4 5" key="1">
    <citation type="submission" date="2020-10" db="EMBL/GenBank/DDBJ databases">
        <title>Complete genome sequence of Paludibaculum fermentans P105T, a facultatively anaerobic acidobacterium capable of dissimilatory Fe(III) reduction.</title>
        <authorList>
            <person name="Dedysh S.N."/>
            <person name="Beletsky A.V."/>
            <person name="Kulichevskaya I.S."/>
            <person name="Mardanov A.V."/>
            <person name="Ravin N.V."/>
        </authorList>
    </citation>
    <scope>NUCLEOTIDE SEQUENCE [LARGE SCALE GENOMIC DNA]</scope>
    <source>
        <strain evidence="4 5">P105</strain>
    </source>
</reference>
<keyword evidence="5" id="KW-1185">Reference proteome</keyword>
<dbReference type="SMART" id="SM00448">
    <property type="entry name" value="REC"/>
    <property type="match status" value="1"/>
</dbReference>
<name>A0A7S7NYR6_PALFE</name>
<dbReference type="Pfam" id="PF04397">
    <property type="entry name" value="LytTR"/>
    <property type="match status" value="1"/>
</dbReference>
<dbReference type="Proteomes" id="UP000593892">
    <property type="component" value="Chromosome"/>
</dbReference>
<dbReference type="InterPro" id="IPR001789">
    <property type="entry name" value="Sig_transdc_resp-reg_receiver"/>
</dbReference>
<dbReference type="EMBL" id="CP063849">
    <property type="protein sequence ID" value="QOY92192.1"/>
    <property type="molecule type" value="Genomic_DNA"/>
</dbReference>
<dbReference type="PROSITE" id="PS50110">
    <property type="entry name" value="RESPONSE_REGULATORY"/>
    <property type="match status" value="1"/>
</dbReference>
<dbReference type="SUPFAM" id="SSF52172">
    <property type="entry name" value="CheY-like"/>
    <property type="match status" value="1"/>
</dbReference>
<sequence>MLVDDEPLARKNLRLLLECDQEIEVAGESASGLEAMEDIPKLEPDLVFLDVQMPEADGFDVIATLDPENMPVIVFVTAYDQHAIRAFEVQAVDYVLKPFDDERFAKALENAKRQVRCREMEQLGERLLALAAARPGQVKEGEAAFTDRFIVRTGNRLVLVRAPEIDWIEAADYYVRLHVAGRAHLVRQSMAEMERCMDPEKFVRVHRSTIVNIDRIREVQLGVDGEHRAVLSDGTELKISRGYRRRLGFL</sequence>
<proteinExistence type="predicted"/>
<evidence type="ECO:0000259" key="2">
    <source>
        <dbReference type="PROSITE" id="PS50110"/>
    </source>
</evidence>
<evidence type="ECO:0000259" key="3">
    <source>
        <dbReference type="PROSITE" id="PS50930"/>
    </source>
</evidence>
<dbReference type="InterPro" id="IPR011006">
    <property type="entry name" value="CheY-like_superfamily"/>
</dbReference>
<feature type="domain" description="Response regulatory" evidence="2">
    <location>
        <begin position="1"/>
        <end position="112"/>
    </location>
</feature>
<gene>
    <name evidence="4" type="ORF">IRI77_29895</name>
</gene>
<evidence type="ECO:0000313" key="5">
    <source>
        <dbReference type="Proteomes" id="UP000593892"/>
    </source>
</evidence>
<accession>A0A7S7NYR6</accession>
<dbReference type="KEGG" id="pfer:IRI77_29895"/>
<dbReference type="AlphaFoldDB" id="A0A7S7NYR6"/>
<dbReference type="InterPro" id="IPR046947">
    <property type="entry name" value="LytR-like"/>
</dbReference>
<dbReference type="Gene3D" id="3.40.50.2300">
    <property type="match status" value="1"/>
</dbReference>
<dbReference type="GO" id="GO:0000156">
    <property type="term" value="F:phosphorelay response regulator activity"/>
    <property type="evidence" value="ECO:0007669"/>
    <property type="project" value="InterPro"/>
</dbReference>
<dbReference type="Pfam" id="PF00072">
    <property type="entry name" value="Response_reg"/>
    <property type="match status" value="1"/>
</dbReference>
<dbReference type="PANTHER" id="PTHR37299:SF1">
    <property type="entry name" value="STAGE 0 SPORULATION PROTEIN A HOMOLOG"/>
    <property type="match status" value="1"/>
</dbReference>
<dbReference type="Gene3D" id="2.40.50.1020">
    <property type="entry name" value="LytTr DNA-binding domain"/>
    <property type="match status" value="1"/>
</dbReference>
<dbReference type="GO" id="GO:0003677">
    <property type="term" value="F:DNA binding"/>
    <property type="evidence" value="ECO:0007669"/>
    <property type="project" value="InterPro"/>
</dbReference>
<feature type="domain" description="HTH LytTR-type" evidence="3">
    <location>
        <begin position="149"/>
        <end position="250"/>
    </location>
</feature>
<organism evidence="4 5">
    <name type="scientific">Paludibaculum fermentans</name>
    <dbReference type="NCBI Taxonomy" id="1473598"/>
    <lineage>
        <taxon>Bacteria</taxon>
        <taxon>Pseudomonadati</taxon>
        <taxon>Acidobacteriota</taxon>
        <taxon>Terriglobia</taxon>
        <taxon>Bryobacterales</taxon>
        <taxon>Bryobacteraceae</taxon>
        <taxon>Paludibaculum</taxon>
    </lineage>
</organism>
<dbReference type="PROSITE" id="PS50930">
    <property type="entry name" value="HTH_LYTTR"/>
    <property type="match status" value="1"/>
</dbReference>
<protein>
    <submittedName>
        <fullName evidence="4">Response regulator transcription factor</fullName>
    </submittedName>
</protein>
<dbReference type="SMART" id="SM00850">
    <property type="entry name" value="LytTR"/>
    <property type="match status" value="1"/>
</dbReference>
<dbReference type="PANTHER" id="PTHR37299">
    <property type="entry name" value="TRANSCRIPTIONAL REGULATOR-RELATED"/>
    <property type="match status" value="1"/>
</dbReference>
<evidence type="ECO:0000256" key="1">
    <source>
        <dbReference type="PROSITE-ProRule" id="PRU00169"/>
    </source>
</evidence>
<feature type="modified residue" description="4-aspartylphosphate" evidence="1">
    <location>
        <position position="50"/>
    </location>
</feature>
<keyword evidence="1" id="KW-0597">Phosphoprotein</keyword>
<evidence type="ECO:0000313" key="4">
    <source>
        <dbReference type="EMBL" id="QOY92192.1"/>
    </source>
</evidence>
<dbReference type="InterPro" id="IPR007492">
    <property type="entry name" value="LytTR_DNA-bd_dom"/>
</dbReference>